<feature type="transmembrane region" description="Helical" evidence="1">
    <location>
        <begin position="117"/>
        <end position="138"/>
    </location>
</feature>
<feature type="transmembrane region" description="Helical" evidence="1">
    <location>
        <begin position="184"/>
        <end position="203"/>
    </location>
</feature>
<feature type="transmembrane region" description="Helical" evidence="1">
    <location>
        <begin position="215"/>
        <end position="239"/>
    </location>
</feature>
<keyword evidence="1" id="KW-1133">Transmembrane helix</keyword>
<keyword evidence="3" id="KW-1185">Reference proteome</keyword>
<feature type="transmembrane region" description="Helical" evidence="1">
    <location>
        <begin position="328"/>
        <end position="348"/>
    </location>
</feature>
<feature type="transmembrane region" description="Helical" evidence="1">
    <location>
        <begin position="12"/>
        <end position="36"/>
    </location>
</feature>
<dbReference type="NCBIfam" id="NF047644">
    <property type="entry name" value="TsoY_fam"/>
    <property type="match status" value="1"/>
</dbReference>
<name>A0A317CGK3_9GAMM</name>
<feature type="transmembrane region" description="Helical" evidence="1">
    <location>
        <begin position="354"/>
        <end position="375"/>
    </location>
</feature>
<dbReference type="RefSeq" id="WP_109837954.1">
    <property type="nucleotide sequence ID" value="NZ_QGKM01000036.1"/>
</dbReference>
<evidence type="ECO:0000256" key="1">
    <source>
        <dbReference type="SAM" id="Phobius"/>
    </source>
</evidence>
<keyword evidence="1" id="KW-0472">Membrane</keyword>
<evidence type="ECO:0000313" key="2">
    <source>
        <dbReference type="EMBL" id="PWQ96563.1"/>
    </source>
</evidence>
<feature type="transmembrane region" description="Helical" evidence="1">
    <location>
        <begin position="144"/>
        <end position="163"/>
    </location>
</feature>
<evidence type="ECO:0000313" key="3">
    <source>
        <dbReference type="Proteomes" id="UP000245539"/>
    </source>
</evidence>
<keyword evidence="1" id="KW-0812">Transmembrane</keyword>
<feature type="transmembrane region" description="Helical" evidence="1">
    <location>
        <begin position="251"/>
        <end position="273"/>
    </location>
</feature>
<protein>
    <submittedName>
        <fullName evidence="2">Uncharacterized protein</fullName>
    </submittedName>
</protein>
<dbReference type="Proteomes" id="UP000245539">
    <property type="component" value="Unassembled WGS sequence"/>
</dbReference>
<comment type="caution">
    <text evidence="2">The sequence shown here is derived from an EMBL/GenBank/DDBJ whole genome shotgun (WGS) entry which is preliminary data.</text>
</comment>
<gene>
    <name evidence="2" type="ORF">DKW60_12325</name>
</gene>
<organism evidence="2 3">
    <name type="scientific">Leucothrix pacifica</name>
    <dbReference type="NCBI Taxonomy" id="1247513"/>
    <lineage>
        <taxon>Bacteria</taxon>
        <taxon>Pseudomonadati</taxon>
        <taxon>Pseudomonadota</taxon>
        <taxon>Gammaproteobacteria</taxon>
        <taxon>Thiotrichales</taxon>
        <taxon>Thiotrichaceae</taxon>
        <taxon>Leucothrix</taxon>
    </lineage>
</organism>
<dbReference type="EMBL" id="QGKM01000036">
    <property type="protein sequence ID" value="PWQ96563.1"/>
    <property type="molecule type" value="Genomic_DNA"/>
</dbReference>
<proteinExistence type="predicted"/>
<sequence>MFTITKNMGEKFSPMYFLASLGAGGLTVSFFMYLMFMTPHKDTPVPTFGSLLEVFQSGNVVQMLMVVAALVGIIIFATLHYRLLAWNISEYKQFKQTDSFQTLLKGNGEVQLMAIPLTYAMSVNVAFILGALFVPGLWTIVEYMFPLALLAFAAIGVYALRIFGDFFGRILTSGGFDCSKNNSLSQMLAVFAFAMVGVGFSAGGAMSHTVVTSGIGIIFAILFFTIAVLLALISLVLGFRSMLENGVDRDAAVSLWIVIPIITVLGIGFYRIIMGLHHNFDMPTSAPGALVLFSILGSIQVMFGLLGYRVMKDTEYFKRFIHGDDKHAVSYALICPGVAGTVMAFFFLHKGLVATGIVSMFSAPYFILLVPVVYLQYKTISVLLRLNNKMLTGKPAPVLKPAT</sequence>
<feature type="transmembrane region" description="Helical" evidence="1">
    <location>
        <begin position="60"/>
        <end position="84"/>
    </location>
</feature>
<feature type="transmembrane region" description="Helical" evidence="1">
    <location>
        <begin position="285"/>
        <end position="308"/>
    </location>
</feature>
<dbReference type="OrthoDB" id="9156251at2"/>
<reference evidence="2 3" key="1">
    <citation type="submission" date="2018-05" db="EMBL/GenBank/DDBJ databases">
        <title>Leucothrix arctica sp. nov., isolated from Arctic seawater.</title>
        <authorList>
            <person name="Choi A."/>
            <person name="Baek K."/>
        </authorList>
    </citation>
    <scope>NUCLEOTIDE SEQUENCE [LARGE SCALE GENOMIC DNA]</scope>
    <source>
        <strain evidence="2 3">JCM 18388</strain>
    </source>
</reference>
<dbReference type="InterPro" id="IPR059133">
    <property type="entry name" value="TsoY-like"/>
</dbReference>
<dbReference type="AlphaFoldDB" id="A0A317CGK3"/>
<accession>A0A317CGK3</accession>